<protein>
    <recommendedName>
        <fullName evidence="4">non-specific serine/threonine protein kinase</fullName>
        <ecNumber evidence="4">2.7.11.1</ecNumber>
    </recommendedName>
</protein>
<evidence type="ECO:0000256" key="6">
    <source>
        <dbReference type="ARBA" id="ARBA00022527"/>
    </source>
</evidence>
<evidence type="ECO:0000256" key="10">
    <source>
        <dbReference type="ARBA" id="ARBA00022741"/>
    </source>
</evidence>
<dbReference type="InterPro" id="IPR000961">
    <property type="entry name" value="AGC-kinase_C"/>
</dbReference>
<keyword evidence="10 19" id="KW-0547">Nucleotide-binding</keyword>
<dbReference type="CDD" id="cd05597">
    <property type="entry name" value="STKc_DMPK_like"/>
    <property type="match status" value="1"/>
</dbReference>
<dbReference type="InterPro" id="IPR011993">
    <property type="entry name" value="PH-like_dom_sf"/>
</dbReference>
<accession>A0A3P8D878</accession>
<evidence type="ECO:0000313" key="26">
    <source>
        <dbReference type="Proteomes" id="UP000270296"/>
    </source>
</evidence>
<dbReference type="SUPFAM" id="SSF56112">
    <property type="entry name" value="Protein kinase-like (PK-like)"/>
    <property type="match status" value="1"/>
</dbReference>
<dbReference type="PRINTS" id="PR00008">
    <property type="entry name" value="DAGPEDOMAIN"/>
</dbReference>
<dbReference type="Gene3D" id="3.30.60.20">
    <property type="match status" value="1"/>
</dbReference>
<keyword evidence="15" id="KW-0460">Magnesium</keyword>
<comment type="similarity">
    <text evidence="3">Belongs to the protein kinase superfamily. AGC Ser/Thr protein kinase family. DMPK subfamily.</text>
</comment>
<dbReference type="EMBL" id="UZAM01006648">
    <property type="protein sequence ID" value="VDO92442.1"/>
    <property type="molecule type" value="Genomic_DNA"/>
</dbReference>
<keyword evidence="12" id="KW-0418">Kinase</keyword>
<dbReference type="InterPro" id="IPR001180">
    <property type="entry name" value="CNH_dom"/>
</dbReference>
<name>A0A3P8D878_9BILA</name>
<dbReference type="Proteomes" id="UP000270296">
    <property type="component" value="Unassembled WGS sequence"/>
</dbReference>
<evidence type="ECO:0000256" key="2">
    <source>
        <dbReference type="ARBA" id="ARBA00004496"/>
    </source>
</evidence>
<dbReference type="GO" id="GO:0008270">
    <property type="term" value="F:zinc ion binding"/>
    <property type="evidence" value="ECO:0007669"/>
    <property type="project" value="UniProtKB-KW"/>
</dbReference>
<dbReference type="Gene3D" id="2.30.29.30">
    <property type="entry name" value="Pleckstrin-homology domain (PH domain)/Phosphotyrosine-binding domain (PTB)"/>
    <property type="match status" value="1"/>
</dbReference>
<dbReference type="PROSITE" id="PS51285">
    <property type="entry name" value="AGC_KINASE_CTER"/>
    <property type="match status" value="1"/>
</dbReference>
<evidence type="ECO:0000256" key="3">
    <source>
        <dbReference type="ARBA" id="ARBA00005719"/>
    </source>
</evidence>
<dbReference type="InterPro" id="IPR057529">
    <property type="entry name" value="MRCK/ROCK_PH"/>
</dbReference>
<evidence type="ECO:0000256" key="17">
    <source>
        <dbReference type="ARBA" id="ARBA00047899"/>
    </source>
</evidence>
<feature type="coiled-coil region" evidence="20">
    <location>
        <begin position="390"/>
        <end position="506"/>
    </location>
</feature>
<dbReference type="InterPro" id="IPR017441">
    <property type="entry name" value="Protein_kinase_ATP_BS"/>
</dbReference>
<dbReference type="SUPFAM" id="SSF57889">
    <property type="entry name" value="Cysteine-rich domain"/>
    <property type="match status" value="1"/>
</dbReference>
<evidence type="ECO:0000256" key="16">
    <source>
        <dbReference type="ARBA" id="ARBA00023054"/>
    </source>
</evidence>
<keyword evidence="7" id="KW-0597">Phosphoprotein</keyword>
<dbReference type="Pfam" id="PF00433">
    <property type="entry name" value="Pkinase_C"/>
    <property type="match status" value="1"/>
</dbReference>
<keyword evidence="5" id="KW-0963">Cytoplasm</keyword>
<dbReference type="PROSITE" id="PS00108">
    <property type="entry name" value="PROTEIN_KINASE_ST"/>
    <property type="match status" value="1"/>
</dbReference>
<feature type="domain" description="Phorbol-ester/DAG-type" evidence="22">
    <location>
        <begin position="813"/>
        <end position="863"/>
    </location>
</feature>
<organism evidence="25 26">
    <name type="scientific">Soboliphyme baturini</name>
    <dbReference type="NCBI Taxonomy" id="241478"/>
    <lineage>
        <taxon>Eukaryota</taxon>
        <taxon>Metazoa</taxon>
        <taxon>Ecdysozoa</taxon>
        <taxon>Nematoda</taxon>
        <taxon>Enoplea</taxon>
        <taxon>Dorylaimia</taxon>
        <taxon>Dioctophymatida</taxon>
        <taxon>Dioctophymatoidea</taxon>
        <taxon>Soboliphymatidae</taxon>
        <taxon>Soboliphyme</taxon>
    </lineage>
</organism>
<keyword evidence="14 19" id="KW-0067">ATP-binding</keyword>
<keyword evidence="11" id="KW-0863">Zinc-finger</keyword>
<evidence type="ECO:0000256" key="4">
    <source>
        <dbReference type="ARBA" id="ARBA00012513"/>
    </source>
</evidence>
<feature type="binding site" evidence="19">
    <location>
        <position position="77"/>
    </location>
    <ligand>
        <name>ATP</name>
        <dbReference type="ChEBI" id="CHEBI:30616"/>
    </ligand>
</feature>
<comment type="cofactor">
    <cofactor evidence="1">
        <name>Mg(2+)</name>
        <dbReference type="ChEBI" id="CHEBI:18420"/>
    </cofactor>
</comment>
<dbReference type="InterPro" id="IPR046349">
    <property type="entry name" value="C1-like_sf"/>
</dbReference>
<dbReference type="GO" id="GO:0005524">
    <property type="term" value="F:ATP binding"/>
    <property type="evidence" value="ECO:0007669"/>
    <property type="project" value="UniProtKB-UniRule"/>
</dbReference>
<evidence type="ECO:0000256" key="15">
    <source>
        <dbReference type="ARBA" id="ARBA00022842"/>
    </source>
</evidence>
<dbReference type="GO" id="GO:0031032">
    <property type="term" value="P:actomyosin structure organization"/>
    <property type="evidence" value="ECO:0007669"/>
    <property type="project" value="TreeGrafter"/>
</dbReference>
<dbReference type="Gene3D" id="3.30.200.20">
    <property type="entry name" value="Phosphorylase Kinase, domain 1"/>
    <property type="match status" value="1"/>
</dbReference>
<dbReference type="OrthoDB" id="2156623at2759"/>
<evidence type="ECO:0000256" key="1">
    <source>
        <dbReference type="ARBA" id="ARBA00001946"/>
    </source>
</evidence>
<dbReference type="PROSITE" id="PS50219">
    <property type="entry name" value="CNH"/>
    <property type="match status" value="1"/>
</dbReference>
<dbReference type="InterPro" id="IPR008271">
    <property type="entry name" value="Ser/Thr_kinase_AS"/>
</dbReference>
<comment type="catalytic activity">
    <reaction evidence="18">
        <text>L-seryl-[protein] + ATP = O-phospho-L-seryl-[protein] + ADP + H(+)</text>
        <dbReference type="Rhea" id="RHEA:17989"/>
        <dbReference type="Rhea" id="RHEA-COMP:9863"/>
        <dbReference type="Rhea" id="RHEA-COMP:11604"/>
        <dbReference type="ChEBI" id="CHEBI:15378"/>
        <dbReference type="ChEBI" id="CHEBI:29999"/>
        <dbReference type="ChEBI" id="CHEBI:30616"/>
        <dbReference type="ChEBI" id="CHEBI:83421"/>
        <dbReference type="ChEBI" id="CHEBI:456216"/>
        <dbReference type="EC" id="2.7.11.1"/>
    </reaction>
</comment>
<dbReference type="SMART" id="SM00109">
    <property type="entry name" value="C1"/>
    <property type="match status" value="1"/>
</dbReference>
<dbReference type="EC" id="2.7.11.1" evidence="4"/>
<keyword evidence="26" id="KW-1185">Reference proteome</keyword>
<sequence>MTFLFNLNFLGYYCGNDFLSHVSLGFSLFIVKPIVNKAKALRLKKEDFEVLKVIGRGAFGEVAVVRMRNSDKIFAVKILNKWEMLKRADTACFKEERDVLVFGDRRWITNLHFAFQDEKNLYLIMDYYVGGDLLTLLSKFEDRLPEDMAKFYIAEMVLAINSIHKLGYVHRDIKPDNVLLDINGHIKLADFGSCLKILPDGTVQSNVAVGTPDYISPEILRAMEDGKGRYGPECDWWSLGVCMYEMLYGETPFYAESLVETYAKIMNHQEMFDFPSEPPISDAAKNLLHSLICPAEQRFGKNGLDDFRKHPFFHDIDWDNIRDMNAVYKPEVSSPTDTSNFDVEDTDFTPCDTKPPNVSAPFTGHHLPFIGFTYTHDSMLSDCQSLAVLAKRVNNGTEAYERRLQRLENEKTELTRKLTETTKLVQTRFHGTEPMARDDKSAVDVESSTVAQLKDEIQILKRRLLEYENAPTPRKDATVEEWESKYRELQKNNRNLVSEKAQLQEVICLQEECNGSRQKLDSVKLELVKMKKWKQDYETKFEELQTGFDVQCSIREKCELNLLQAKEELEKLRSRYGDSVVKNEPQKVADEKYAFATLVSLQQENVNLEGQLKSAQEKSHFSAAWEAQLSELLQWVSDEKEVRIYMHALTAKITEELENLKRSAQLNSSSYYPLTPNSTAIYASGWGSRRSNKVAKMELLDLQRNLQAEIKAKQHINEELTKIRSAYLDGGVVQCSSPVGGGTAKFYAKFPPLSKDAVEGNEYEVSNSAVIEMQNSPHHFHNQARAKSSAYRQGNPCPVAGTLNFVRAGSGKPHRFSVSTFPQPTKCDHCTSLMIGIIHQGYVCQDCGFSCHVGCLNKVPSICPVPPEAKRPMGIDPSNGVGTAYEGKVRIPRPGGVKRGWNYQYVAVCDFKLLLYDCNIDKFGKLCDISPYISYVLDMHDDDFAVSSVQEADVIHASRKEVPCIFRVTSSQIHQPLSSTGGEPCKVYTLMMADSPNEKQKWVIFLNELHRRLRKSRLGEKKVFVLRELLDQTALPILRIILCACVLDRDRLLIGTEEGLFCVELDRECVTKLGDGRKVEAIEYVQEEQLIIVMSGKERQIKLIPTGVLDGRDVKWIKVDGTKQCHAICSGAVMHGSVYCFCVAVKKTVIHDEGKMRHKKLKELPMPGLPQVLSILHGKLCVGYPSGFRMWDLVDNSQQCNSSFRFLLPLLNMEDNSLQFVNHATYDAALLIEVSEKEFLLIFQKLAIYVDPSGKRSRAQELMWPAFPTAFAYSIPYLVVYSENHVDVYNTNTAEWVQTLNIRHAKPIIKSGAITMCIVSDIAYIVVLSDVLSGTLAEGLQVSCLLYFVVLCETSARRGIDI</sequence>
<evidence type="ECO:0000256" key="12">
    <source>
        <dbReference type="ARBA" id="ARBA00022777"/>
    </source>
</evidence>
<dbReference type="SMART" id="SM00133">
    <property type="entry name" value="S_TK_X"/>
    <property type="match status" value="1"/>
</dbReference>
<dbReference type="InterPro" id="IPR000719">
    <property type="entry name" value="Prot_kinase_dom"/>
</dbReference>
<evidence type="ECO:0000259" key="24">
    <source>
        <dbReference type="PROSITE" id="PS51285"/>
    </source>
</evidence>
<keyword evidence="8" id="KW-0808">Transferase</keyword>
<evidence type="ECO:0000256" key="11">
    <source>
        <dbReference type="ARBA" id="ARBA00022771"/>
    </source>
</evidence>
<feature type="domain" description="CNH" evidence="23">
    <location>
        <begin position="1038"/>
        <end position="1315"/>
    </location>
</feature>
<keyword evidence="16 20" id="KW-0175">Coiled coil</keyword>
<dbReference type="GO" id="GO:0004674">
    <property type="term" value="F:protein serine/threonine kinase activity"/>
    <property type="evidence" value="ECO:0007669"/>
    <property type="project" value="UniProtKB-KW"/>
</dbReference>
<dbReference type="PROSITE" id="PS50011">
    <property type="entry name" value="PROTEIN_KINASE_DOM"/>
    <property type="match status" value="1"/>
</dbReference>
<dbReference type="PROSITE" id="PS00107">
    <property type="entry name" value="PROTEIN_KINASE_ATP"/>
    <property type="match status" value="1"/>
</dbReference>
<keyword evidence="13" id="KW-0862">Zinc</keyword>
<evidence type="ECO:0000256" key="18">
    <source>
        <dbReference type="ARBA" id="ARBA00048679"/>
    </source>
</evidence>
<evidence type="ECO:0000256" key="20">
    <source>
        <dbReference type="SAM" id="Coils"/>
    </source>
</evidence>
<dbReference type="FunFam" id="1.10.510.10:FF:000014">
    <property type="entry name" value="Non-specific serine/threonine protein kinase"/>
    <property type="match status" value="1"/>
</dbReference>
<evidence type="ECO:0000259" key="21">
    <source>
        <dbReference type="PROSITE" id="PS50011"/>
    </source>
</evidence>
<reference evidence="25 26" key="1">
    <citation type="submission" date="2018-11" db="EMBL/GenBank/DDBJ databases">
        <authorList>
            <consortium name="Pathogen Informatics"/>
        </authorList>
    </citation>
    <scope>NUCLEOTIDE SEQUENCE [LARGE SCALE GENOMIC DNA]</scope>
</reference>
<dbReference type="SMART" id="SM00220">
    <property type="entry name" value="S_TKc"/>
    <property type="match status" value="1"/>
</dbReference>
<proteinExistence type="inferred from homology"/>
<dbReference type="InterPro" id="IPR020454">
    <property type="entry name" value="DAG/PE-bd"/>
</dbReference>
<evidence type="ECO:0000259" key="23">
    <source>
        <dbReference type="PROSITE" id="PS50219"/>
    </source>
</evidence>
<keyword evidence="9" id="KW-0479">Metal-binding</keyword>
<dbReference type="PANTHER" id="PTHR22988:SF66">
    <property type="entry name" value="SERINE_THREONINE-PROTEIN KINASE GENGHIS KHAN"/>
    <property type="match status" value="1"/>
</dbReference>
<dbReference type="CDD" id="cd01243">
    <property type="entry name" value="PH_MRCK"/>
    <property type="match status" value="1"/>
</dbReference>
<dbReference type="InterPro" id="IPR017892">
    <property type="entry name" value="Pkinase_C"/>
</dbReference>
<evidence type="ECO:0000256" key="9">
    <source>
        <dbReference type="ARBA" id="ARBA00022723"/>
    </source>
</evidence>
<evidence type="ECO:0000256" key="19">
    <source>
        <dbReference type="PROSITE-ProRule" id="PRU10141"/>
    </source>
</evidence>
<dbReference type="GO" id="GO:0005737">
    <property type="term" value="C:cytoplasm"/>
    <property type="evidence" value="ECO:0007669"/>
    <property type="project" value="UniProtKB-SubCell"/>
</dbReference>
<dbReference type="PANTHER" id="PTHR22988">
    <property type="entry name" value="MYOTONIC DYSTROPHY S/T KINASE-RELATED"/>
    <property type="match status" value="1"/>
</dbReference>
<feature type="domain" description="AGC-kinase C-terminal" evidence="24">
    <location>
        <begin position="314"/>
        <end position="384"/>
    </location>
</feature>
<evidence type="ECO:0000256" key="7">
    <source>
        <dbReference type="ARBA" id="ARBA00022553"/>
    </source>
</evidence>
<feature type="coiled-coil region" evidence="20">
    <location>
        <begin position="555"/>
        <end position="618"/>
    </location>
</feature>
<dbReference type="Pfam" id="PF00130">
    <property type="entry name" value="C1_1"/>
    <property type="match status" value="1"/>
</dbReference>
<evidence type="ECO:0000256" key="5">
    <source>
        <dbReference type="ARBA" id="ARBA00022490"/>
    </source>
</evidence>
<dbReference type="FunFam" id="3.30.200.20:FF:000017">
    <property type="entry name" value="Non-specific serine/threonine protein kinase"/>
    <property type="match status" value="1"/>
</dbReference>
<dbReference type="CDD" id="cd20809">
    <property type="entry name" value="C1_MRCK"/>
    <property type="match status" value="1"/>
</dbReference>
<keyword evidence="6" id="KW-0723">Serine/threonine-protein kinase</keyword>
<dbReference type="InterPro" id="IPR050839">
    <property type="entry name" value="Rho-assoc_Ser/Thr_Kinase"/>
</dbReference>
<evidence type="ECO:0000256" key="13">
    <source>
        <dbReference type="ARBA" id="ARBA00022833"/>
    </source>
</evidence>
<dbReference type="Pfam" id="PF00780">
    <property type="entry name" value="CNH"/>
    <property type="match status" value="1"/>
</dbReference>
<evidence type="ECO:0000313" key="25">
    <source>
        <dbReference type="EMBL" id="VDO92442.1"/>
    </source>
</evidence>
<dbReference type="PROSITE" id="PS00479">
    <property type="entry name" value="ZF_DAG_PE_1"/>
    <property type="match status" value="1"/>
</dbReference>
<evidence type="ECO:0000256" key="14">
    <source>
        <dbReference type="ARBA" id="ARBA00022840"/>
    </source>
</evidence>
<dbReference type="InterPro" id="IPR002219">
    <property type="entry name" value="PKC_DAG/PE"/>
</dbReference>
<feature type="domain" description="Protein kinase" evidence="21">
    <location>
        <begin position="48"/>
        <end position="313"/>
    </location>
</feature>
<comment type="catalytic activity">
    <reaction evidence="17">
        <text>L-threonyl-[protein] + ATP = O-phospho-L-threonyl-[protein] + ADP + H(+)</text>
        <dbReference type="Rhea" id="RHEA:46608"/>
        <dbReference type="Rhea" id="RHEA-COMP:11060"/>
        <dbReference type="Rhea" id="RHEA-COMP:11605"/>
        <dbReference type="ChEBI" id="CHEBI:15378"/>
        <dbReference type="ChEBI" id="CHEBI:30013"/>
        <dbReference type="ChEBI" id="CHEBI:30616"/>
        <dbReference type="ChEBI" id="CHEBI:61977"/>
        <dbReference type="ChEBI" id="CHEBI:456216"/>
        <dbReference type="EC" id="2.7.11.1"/>
    </reaction>
</comment>
<dbReference type="InterPro" id="IPR011009">
    <property type="entry name" value="Kinase-like_dom_sf"/>
</dbReference>
<evidence type="ECO:0000259" key="22">
    <source>
        <dbReference type="PROSITE" id="PS50081"/>
    </source>
</evidence>
<dbReference type="GO" id="GO:0005856">
    <property type="term" value="C:cytoskeleton"/>
    <property type="evidence" value="ECO:0007669"/>
    <property type="project" value="TreeGrafter"/>
</dbReference>
<dbReference type="InterPro" id="IPR014930">
    <property type="entry name" value="Myotonic_dystrophy_kinase_coil"/>
</dbReference>
<dbReference type="Pfam" id="PF08826">
    <property type="entry name" value="DMPK_coil"/>
    <property type="match status" value="1"/>
</dbReference>
<dbReference type="FunFam" id="3.30.60.20:FF:000005">
    <property type="entry name" value="Non-specific serine/threonine protein kinase"/>
    <property type="match status" value="1"/>
</dbReference>
<dbReference type="Pfam" id="PF00069">
    <property type="entry name" value="Pkinase"/>
    <property type="match status" value="1"/>
</dbReference>
<dbReference type="SMART" id="SM00036">
    <property type="entry name" value="CNH"/>
    <property type="match status" value="1"/>
</dbReference>
<gene>
    <name evidence="25" type="ORF">SBAD_LOCUS876</name>
</gene>
<evidence type="ECO:0000256" key="8">
    <source>
        <dbReference type="ARBA" id="ARBA00022679"/>
    </source>
</evidence>
<dbReference type="PROSITE" id="PS50081">
    <property type="entry name" value="ZF_DAG_PE_2"/>
    <property type="match status" value="1"/>
</dbReference>
<comment type="subcellular location">
    <subcellularLocation>
        <location evidence="2">Cytoplasm</location>
    </subcellularLocation>
</comment>
<dbReference type="Gene3D" id="1.10.510.10">
    <property type="entry name" value="Transferase(Phosphotransferase) domain 1"/>
    <property type="match status" value="1"/>
</dbReference>
<dbReference type="Pfam" id="PF25346">
    <property type="entry name" value="PH_MRCK"/>
    <property type="match status" value="1"/>
</dbReference>